<evidence type="ECO:0000256" key="5">
    <source>
        <dbReference type="ARBA" id="ARBA00023136"/>
    </source>
</evidence>
<dbReference type="PANTHER" id="PTHR30482:SF20">
    <property type="entry name" value="HIGH-AFFINITY BRANCHED-CHAIN AMINO ACID TRANSPORT SYSTEM PERMEASE PROTEIN LIVM"/>
    <property type="match status" value="1"/>
</dbReference>
<dbReference type="CDD" id="cd06581">
    <property type="entry name" value="TM_PBP1_LivM_like"/>
    <property type="match status" value="1"/>
</dbReference>
<dbReference type="PANTHER" id="PTHR30482">
    <property type="entry name" value="HIGH-AFFINITY BRANCHED-CHAIN AMINO ACID TRANSPORT SYSTEM PERMEASE"/>
    <property type="match status" value="1"/>
</dbReference>
<keyword evidence="4 7" id="KW-1133">Transmembrane helix</keyword>
<feature type="transmembrane region" description="Helical" evidence="7">
    <location>
        <begin position="81"/>
        <end position="104"/>
    </location>
</feature>
<dbReference type="Proteomes" id="UP001596074">
    <property type="component" value="Unassembled WGS sequence"/>
</dbReference>
<feature type="transmembrane region" description="Helical" evidence="7">
    <location>
        <begin position="35"/>
        <end position="51"/>
    </location>
</feature>
<dbReference type="EMBL" id="JBHSON010000066">
    <property type="protein sequence ID" value="MFC5751266.1"/>
    <property type="molecule type" value="Genomic_DNA"/>
</dbReference>
<evidence type="ECO:0000256" key="2">
    <source>
        <dbReference type="ARBA" id="ARBA00022475"/>
    </source>
</evidence>
<name>A0ABW1A9I9_9ACTN</name>
<keyword evidence="9" id="KW-1185">Reference proteome</keyword>
<comment type="subcellular location">
    <subcellularLocation>
        <location evidence="1">Cell membrane</location>
        <topology evidence="1">Multi-pass membrane protein</topology>
    </subcellularLocation>
</comment>
<keyword evidence="3 7" id="KW-0812">Transmembrane</keyword>
<feature type="transmembrane region" description="Helical" evidence="7">
    <location>
        <begin position="282"/>
        <end position="300"/>
    </location>
</feature>
<comment type="caution">
    <text evidence="8">The sequence shown here is derived from an EMBL/GenBank/DDBJ whole genome shotgun (WGS) entry which is preliminary data.</text>
</comment>
<reference evidence="9" key="1">
    <citation type="journal article" date="2019" name="Int. J. Syst. Evol. Microbiol.">
        <title>The Global Catalogue of Microorganisms (GCM) 10K type strain sequencing project: providing services to taxonomists for standard genome sequencing and annotation.</title>
        <authorList>
            <consortium name="The Broad Institute Genomics Platform"/>
            <consortium name="The Broad Institute Genome Sequencing Center for Infectious Disease"/>
            <person name="Wu L."/>
            <person name="Ma J."/>
        </authorList>
    </citation>
    <scope>NUCLEOTIDE SEQUENCE [LARGE SCALE GENOMIC DNA]</scope>
    <source>
        <strain evidence="9">KCTC 42087</strain>
    </source>
</reference>
<dbReference type="InterPro" id="IPR001851">
    <property type="entry name" value="ABC_transp_permease"/>
</dbReference>
<dbReference type="Pfam" id="PF02653">
    <property type="entry name" value="BPD_transp_2"/>
    <property type="match status" value="1"/>
</dbReference>
<feature type="transmembrane region" description="Helical" evidence="7">
    <location>
        <begin position="208"/>
        <end position="225"/>
    </location>
</feature>
<keyword evidence="5 7" id="KW-0472">Membrane</keyword>
<feature type="transmembrane region" description="Helical" evidence="7">
    <location>
        <begin position="158"/>
        <end position="174"/>
    </location>
</feature>
<dbReference type="RefSeq" id="WP_378287166.1">
    <property type="nucleotide sequence ID" value="NZ_JBHSON010000066.1"/>
</dbReference>
<proteinExistence type="predicted"/>
<feature type="transmembrane region" description="Helical" evidence="7">
    <location>
        <begin position="111"/>
        <end position="129"/>
    </location>
</feature>
<feature type="transmembrane region" description="Helical" evidence="7">
    <location>
        <begin position="245"/>
        <end position="270"/>
    </location>
</feature>
<evidence type="ECO:0000313" key="9">
    <source>
        <dbReference type="Proteomes" id="UP001596074"/>
    </source>
</evidence>
<evidence type="ECO:0000256" key="7">
    <source>
        <dbReference type="SAM" id="Phobius"/>
    </source>
</evidence>
<feature type="region of interest" description="Disordered" evidence="6">
    <location>
        <begin position="311"/>
        <end position="341"/>
    </location>
</feature>
<evidence type="ECO:0000256" key="1">
    <source>
        <dbReference type="ARBA" id="ARBA00004651"/>
    </source>
</evidence>
<accession>A0ABW1A9I9</accession>
<evidence type="ECO:0000256" key="6">
    <source>
        <dbReference type="SAM" id="MobiDB-lite"/>
    </source>
</evidence>
<keyword evidence="2" id="KW-1003">Cell membrane</keyword>
<sequence length="341" mass="34715">MNSKAVRAAWGLLGAVLVFAPFFVGVSQVTGLQRVLYLAVAVMSLNVLTGFNGQASIGHSAFMGMAAYVTALAVQNSGWSYWAALPVSVLVAAAVGALAGIPALRIKGMNLALVTLGLAMVFPQIPIRFTEQTGGTQGLTVDAGLAAPAALGISDVAWRYWVLLALAAGAFWLVRNVRASRLGRAVVAIRDQPLAAHTAGVNVPFTKIAVFAASAGMAGLAGWMFTVSNQFVSPGDFSVLVSINLLLGMAVGGSGTLAGPILGAAFLYYVPDLTAGTGLDPLLTPAVYGLVLILVTYFLPGGAAGALSSLTSRLTRPPEPPPAPPTAGDGGTPLVSSTRTP</sequence>
<dbReference type="InterPro" id="IPR043428">
    <property type="entry name" value="LivM-like"/>
</dbReference>
<protein>
    <submittedName>
        <fullName evidence="8">Branched-chain amino acid ABC transporter permease</fullName>
    </submittedName>
</protein>
<evidence type="ECO:0000256" key="3">
    <source>
        <dbReference type="ARBA" id="ARBA00022692"/>
    </source>
</evidence>
<gene>
    <name evidence="8" type="ORF">ACFPZN_37100</name>
</gene>
<evidence type="ECO:0000256" key="4">
    <source>
        <dbReference type="ARBA" id="ARBA00022989"/>
    </source>
</evidence>
<evidence type="ECO:0000313" key="8">
    <source>
        <dbReference type="EMBL" id="MFC5751266.1"/>
    </source>
</evidence>
<organism evidence="8 9">
    <name type="scientific">Actinomadura rugatobispora</name>
    <dbReference type="NCBI Taxonomy" id="1994"/>
    <lineage>
        <taxon>Bacteria</taxon>
        <taxon>Bacillati</taxon>
        <taxon>Actinomycetota</taxon>
        <taxon>Actinomycetes</taxon>
        <taxon>Streptosporangiales</taxon>
        <taxon>Thermomonosporaceae</taxon>
        <taxon>Actinomadura</taxon>
    </lineage>
</organism>